<accession>A0A5B9QST9</accession>
<organism evidence="3 4">
    <name type="scientific">Roseimaritima ulvae</name>
    <dbReference type="NCBI Taxonomy" id="980254"/>
    <lineage>
        <taxon>Bacteria</taxon>
        <taxon>Pseudomonadati</taxon>
        <taxon>Planctomycetota</taxon>
        <taxon>Planctomycetia</taxon>
        <taxon>Pirellulales</taxon>
        <taxon>Pirellulaceae</taxon>
        <taxon>Roseimaritima</taxon>
    </lineage>
</organism>
<dbReference type="InterPro" id="IPR011453">
    <property type="entry name" value="DUF1559"/>
</dbReference>
<dbReference type="KEGG" id="rul:UC8_24770"/>
<gene>
    <name evidence="3" type="ORF">UC8_24770</name>
</gene>
<keyword evidence="1" id="KW-1133">Transmembrane helix</keyword>
<evidence type="ECO:0000256" key="1">
    <source>
        <dbReference type="SAM" id="Phobius"/>
    </source>
</evidence>
<sequence length="256" mass="28273">MDTQANDIDVAAQDSPDGINTKVLFALLAFFAVCALFLVWQYNFSDAAIAVSKAEARMECSKRMKAIANAIEAYKDDHGSFPPAFTQSEAGEPLHSWRTLILPYLGEQDLYDRIDLSQSWDSDVNRLARETVVEAYRCPLDGDSRTQTRYYAVLSINGVMKGVDATTPEEVVDGLDSTIAFVEGQSSKAVAWIEPNDLSLSEFLDFDWETEMSHHIGGTHVAMCDGSIMFITDSITQEMLRSLFSASGGEPVDLGW</sequence>
<dbReference type="AlphaFoldDB" id="A0A5B9QST9"/>
<keyword evidence="1" id="KW-0472">Membrane</keyword>
<evidence type="ECO:0000259" key="2">
    <source>
        <dbReference type="Pfam" id="PF07596"/>
    </source>
</evidence>
<dbReference type="PANTHER" id="PTHR30093:SF2">
    <property type="entry name" value="TYPE II SECRETION SYSTEM PROTEIN H"/>
    <property type="match status" value="1"/>
</dbReference>
<keyword evidence="4" id="KW-1185">Reference proteome</keyword>
<dbReference type="PANTHER" id="PTHR30093">
    <property type="entry name" value="GENERAL SECRETION PATHWAY PROTEIN G"/>
    <property type="match status" value="1"/>
</dbReference>
<reference evidence="3 4" key="1">
    <citation type="submission" date="2019-08" db="EMBL/GenBank/DDBJ databases">
        <title>Deep-cultivation of Planctomycetes and their phenomic and genomic characterization uncovers novel biology.</title>
        <authorList>
            <person name="Wiegand S."/>
            <person name="Jogler M."/>
            <person name="Boedeker C."/>
            <person name="Pinto D."/>
            <person name="Vollmers J."/>
            <person name="Rivas-Marin E."/>
            <person name="Kohn T."/>
            <person name="Peeters S.H."/>
            <person name="Heuer A."/>
            <person name="Rast P."/>
            <person name="Oberbeckmann S."/>
            <person name="Bunk B."/>
            <person name="Jeske O."/>
            <person name="Meyerdierks A."/>
            <person name="Storesund J.E."/>
            <person name="Kallscheuer N."/>
            <person name="Luecker S."/>
            <person name="Lage O.M."/>
            <person name="Pohl T."/>
            <person name="Merkel B.J."/>
            <person name="Hornburger P."/>
            <person name="Mueller R.-W."/>
            <person name="Bruemmer F."/>
            <person name="Labrenz M."/>
            <person name="Spormann A.M."/>
            <person name="Op den Camp H."/>
            <person name="Overmann J."/>
            <person name="Amann R."/>
            <person name="Jetten M.S.M."/>
            <person name="Mascher T."/>
            <person name="Medema M.H."/>
            <person name="Devos D.P."/>
            <person name="Kaster A.-K."/>
            <person name="Ovreas L."/>
            <person name="Rohde M."/>
            <person name="Galperin M.Y."/>
            <person name="Jogler C."/>
        </authorList>
    </citation>
    <scope>NUCLEOTIDE SEQUENCE [LARGE SCALE GENOMIC DNA]</scope>
    <source>
        <strain evidence="3 4">UC8</strain>
    </source>
</reference>
<dbReference type="NCBIfam" id="TIGR04294">
    <property type="entry name" value="pre_pil_HX9DG"/>
    <property type="match status" value="1"/>
</dbReference>
<feature type="domain" description="DUF1559" evidence="2">
    <location>
        <begin position="208"/>
        <end position="237"/>
    </location>
</feature>
<dbReference type="Proteomes" id="UP000325286">
    <property type="component" value="Chromosome"/>
</dbReference>
<evidence type="ECO:0000313" key="3">
    <source>
        <dbReference type="EMBL" id="QEG40465.1"/>
    </source>
</evidence>
<dbReference type="Pfam" id="PF07596">
    <property type="entry name" value="SBP_bac_10"/>
    <property type="match status" value="2"/>
</dbReference>
<proteinExistence type="predicted"/>
<protein>
    <recommendedName>
        <fullName evidence="2">DUF1559 domain-containing protein</fullName>
    </recommendedName>
</protein>
<dbReference type="EMBL" id="CP042914">
    <property type="protein sequence ID" value="QEG40465.1"/>
    <property type="molecule type" value="Genomic_DNA"/>
</dbReference>
<dbReference type="RefSeq" id="WP_068132628.1">
    <property type="nucleotide sequence ID" value="NZ_CP042914.1"/>
</dbReference>
<dbReference type="InterPro" id="IPR027558">
    <property type="entry name" value="Pre_pil_HX9DG_C"/>
</dbReference>
<feature type="transmembrane region" description="Helical" evidence="1">
    <location>
        <begin position="23"/>
        <end position="42"/>
    </location>
</feature>
<evidence type="ECO:0000313" key="4">
    <source>
        <dbReference type="Proteomes" id="UP000325286"/>
    </source>
</evidence>
<keyword evidence="1" id="KW-0812">Transmembrane</keyword>
<name>A0A5B9QST9_9BACT</name>
<feature type="domain" description="DUF1559" evidence="2">
    <location>
        <begin position="57"/>
        <end position="142"/>
    </location>
</feature>